<dbReference type="PANTHER" id="PTHR11963">
    <property type="entry name" value="LEUCINE AMINOPEPTIDASE-RELATED"/>
    <property type="match status" value="1"/>
</dbReference>
<dbReference type="EC" id="3.4.11.10" evidence="8"/>
<evidence type="ECO:0000256" key="3">
    <source>
        <dbReference type="ARBA" id="ARBA00009528"/>
    </source>
</evidence>
<feature type="active site" evidence="8">
    <location>
        <position position="350"/>
    </location>
</feature>
<comment type="function">
    <text evidence="7 8">Presumably involved in the processing and regular turnover of intracellular proteins. Catalyzes the removal of unsubstituted N-terminal amino acids from various peptides.</text>
</comment>
<dbReference type="InterPro" id="IPR043472">
    <property type="entry name" value="Macro_dom-like"/>
</dbReference>
<feature type="binding site" evidence="8">
    <location>
        <position position="287"/>
    </location>
    <ligand>
        <name>Mn(2+)</name>
        <dbReference type="ChEBI" id="CHEBI:29035"/>
        <label>2</label>
    </ligand>
</feature>
<dbReference type="PROSITE" id="PS00631">
    <property type="entry name" value="CYTOSOL_AP"/>
    <property type="match status" value="1"/>
</dbReference>
<evidence type="ECO:0000256" key="8">
    <source>
        <dbReference type="HAMAP-Rule" id="MF_00181"/>
    </source>
</evidence>
<dbReference type="HAMAP" id="MF_00181">
    <property type="entry name" value="Cytosol_peptidase_M17"/>
    <property type="match status" value="1"/>
</dbReference>
<dbReference type="Gene3D" id="3.40.630.10">
    <property type="entry name" value="Zn peptidases"/>
    <property type="match status" value="1"/>
</dbReference>
<evidence type="ECO:0000313" key="11">
    <source>
        <dbReference type="Proteomes" id="UP000244016"/>
    </source>
</evidence>
<evidence type="ECO:0000256" key="2">
    <source>
        <dbReference type="ARBA" id="ARBA00000967"/>
    </source>
</evidence>
<dbReference type="PRINTS" id="PR00481">
    <property type="entry name" value="LAMNOPPTDASE"/>
</dbReference>
<sequence>MHIELGTWEGNDPLVVKGDALVALHFGEAFSPAIRRIDEALGGALADAWTRKLAYRRRGEDVVLTVSTLGRIPVRHVMLVGTPEAPERSRLRTLFARGVREAQAVGARDLVFWVEALYEAGFPPDRVAEWLATSAYLSQYRFDEFRSEDVPRPAVESVRIAPGSAGAEEGLRRGRILGEAVNFARDLVQTPPNVLTPEAFCARAVEAAKEVGLRYAVLKREDMESLGMGALLAVARGSANEPRLVVLEYTGEPEWKAPLTFVGKGITFDTGGISLKPAQGMESMVRDMAGAATALAAILAAARLGVRRNLMAVLPMVENMPDGKAYRPGDVIRTMSGKTVEVISTDAEGRLVLADAITYARGRGAGEIVDVATLTGAVLVALGTETTGVMANDEELYARFAEAAAEEDERIWRLPAFDVYLERIRGRIADLKNSGGRNAGTITAGMFLKQFADPLPWLHLDIAGTAWDDEGSPLVPKGPTGVMVRTLVRLAFREAREV</sequence>
<dbReference type="GO" id="GO:0070006">
    <property type="term" value="F:metalloaminopeptidase activity"/>
    <property type="evidence" value="ECO:0007669"/>
    <property type="project" value="InterPro"/>
</dbReference>
<feature type="domain" description="Cytosol aminopeptidase" evidence="9">
    <location>
        <begin position="344"/>
        <end position="351"/>
    </location>
</feature>
<feature type="binding site" evidence="8">
    <location>
        <position position="346"/>
    </location>
    <ligand>
        <name>Mn(2+)</name>
        <dbReference type="ChEBI" id="CHEBI:29035"/>
        <label>1</label>
    </ligand>
</feature>
<keyword evidence="4 8" id="KW-0031">Aminopeptidase</keyword>
<keyword evidence="8" id="KW-0464">Manganese</keyword>
<evidence type="ECO:0000256" key="5">
    <source>
        <dbReference type="ARBA" id="ARBA00022670"/>
    </source>
</evidence>
<feature type="binding site" evidence="8">
    <location>
        <position position="269"/>
    </location>
    <ligand>
        <name>Mn(2+)</name>
        <dbReference type="ChEBI" id="CHEBI:29035"/>
        <label>2</label>
    </ligand>
</feature>
<feature type="active site" evidence="8">
    <location>
        <position position="276"/>
    </location>
</feature>
<dbReference type="AlphaFoldDB" id="A0A2T5GAM5"/>
<keyword evidence="6 8" id="KW-0378">Hydrolase</keyword>
<evidence type="ECO:0000259" key="9">
    <source>
        <dbReference type="PROSITE" id="PS00631"/>
    </source>
</evidence>
<protein>
    <recommendedName>
        <fullName evidence="8">Probable cytosol aminopeptidase</fullName>
        <ecNumber evidence="8">3.4.11.1</ecNumber>
    </recommendedName>
    <alternativeName>
        <fullName evidence="8">Leucine aminopeptidase</fullName>
        <shortName evidence="8">LAP</shortName>
        <ecNumber evidence="8">3.4.11.10</ecNumber>
    </alternativeName>
    <alternativeName>
        <fullName evidence="8">Leucyl aminopeptidase</fullName>
    </alternativeName>
</protein>
<dbReference type="InterPro" id="IPR000819">
    <property type="entry name" value="Peptidase_M17_C"/>
</dbReference>
<dbReference type="Gene3D" id="3.40.220.10">
    <property type="entry name" value="Leucine Aminopeptidase, subunit E, domain 1"/>
    <property type="match status" value="1"/>
</dbReference>
<dbReference type="GO" id="GO:0030145">
    <property type="term" value="F:manganese ion binding"/>
    <property type="evidence" value="ECO:0007669"/>
    <property type="project" value="UniProtKB-UniRule"/>
</dbReference>
<comment type="caution">
    <text evidence="10">The sequence shown here is derived from an EMBL/GenBank/DDBJ whole genome shotgun (WGS) entry which is preliminary data.</text>
</comment>
<gene>
    <name evidence="8" type="primary">pepA</name>
    <name evidence="10" type="ORF">BLITH_0278</name>
</gene>
<dbReference type="NCBIfam" id="NF002073">
    <property type="entry name" value="PRK00913.1-2"/>
    <property type="match status" value="1"/>
</dbReference>
<keyword evidence="8" id="KW-0479">Metal-binding</keyword>
<evidence type="ECO:0000256" key="6">
    <source>
        <dbReference type="ARBA" id="ARBA00022801"/>
    </source>
</evidence>
<dbReference type="Pfam" id="PF02789">
    <property type="entry name" value="Peptidase_M17_N"/>
    <property type="match status" value="1"/>
</dbReference>
<comment type="cofactor">
    <cofactor evidence="8">
        <name>Mn(2+)</name>
        <dbReference type="ChEBI" id="CHEBI:29035"/>
    </cofactor>
    <text evidence="8">Binds 2 manganese ions per subunit.</text>
</comment>
<dbReference type="GO" id="GO:0005737">
    <property type="term" value="C:cytoplasm"/>
    <property type="evidence" value="ECO:0007669"/>
    <property type="project" value="UniProtKB-SubCell"/>
</dbReference>
<comment type="catalytic activity">
    <reaction evidence="2 8">
        <text>Release of an N-terminal amino acid, preferentially leucine, but not glutamic or aspartic acids.</text>
        <dbReference type="EC" id="3.4.11.10"/>
    </reaction>
</comment>
<comment type="similarity">
    <text evidence="3 8">Belongs to the peptidase M17 family.</text>
</comment>
<evidence type="ECO:0000256" key="7">
    <source>
        <dbReference type="ARBA" id="ARBA00049972"/>
    </source>
</evidence>
<dbReference type="InterPro" id="IPR011356">
    <property type="entry name" value="Leucine_aapep/pepB"/>
</dbReference>
<keyword evidence="5 8" id="KW-0645">Protease</keyword>
<comment type="subcellular location">
    <subcellularLocation>
        <location evidence="8">Cytoplasm</location>
    </subcellularLocation>
</comment>
<dbReference type="CDD" id="cd00433">
    <property type="entry name" value="Peptidase_M17"/>
    <property type="match status" value="1"/>
</dbReference>
<comment type="catalytic activity">
    <reaction evidence="1 8">
        <text>Release of an N-terminal amino acid, Xaa-|-Yaa-, in which Xaa is preferably Leu, but may be other amino acids including Pro although not Arg or Lys, and Yaa may be Pro. Amino acid amides and methyl esters are also readily hydrolyzed, but rates on arylamides are exceedingly low.</text>
        <dbReference type="EC" id="3.4.11.1"/>
    </reaction>
</comment>
<name>A0A2T5GAM5_9BACL</name>
<feature type="binding site" evidence="8">
    <location>
        <position position="269"/>
    </location>
    <ligand>
        <name>Mn(2+)</name>
        <dbReference type="ChEBI" id="CHEBI:29035"/>
        <label>1</label>
    </ligand>
</feature>
<feature type="binding site" evidence="8">
    <location>
        <position position="348"/>
    </location>
    <ligand>
        <name>Mn(2+)</name>
        <dbReference type="ChEBI" id="CHEBI:29035"/>
        <label>2</label>
    </ligand>
</feature>
<proteinExistence type="inferred from homology"/>
<dbReference type="Pfam" id="PF00883">
    <property type="entry name" value="Peptidase_M17"/>
    <property type="match status" value="1"/>
</dbReference>
<feature type="binding site" evidence="8">
    <location>
        <position position="264"/>
    </location>
    <ligand>
        <name>Mn(2+)</name>
        <dbReference type="ChEBI" id="CHEBI:29035"/>
        <label>2</label>
    </ligand>
</feature>
<feature type="binding site" evidence="8">
    <location>
        <position position="348"/>
    </location>
    <ligand>
        <name>Mn(2+)</name>
        <dbReference type="ChEBI" id="CHEBI:29035"/>
        <label>1</label>
    </ligand>
</feature>
<dbReference type="InterPro" id="IPR008283">
    <property type="entry name" value="Peptidase_M17_N"/>
</dbReference>
<organism evidence="10 11">
    <name type="scientific">Brockia lithotrophica</name>
    <dbReference type="NCBI Taxonomy" id="933949"/>
    <lineage>
        <taxon>Bacteria</taxon>
        <taxon>Bacillati</taxon>
        <taxon>Bacillota</taxon>
        <taxon>Bacilli</taxon>
        <taxon>Bacillales</taxon>
        <taxon>Bacillales Family X. Incertae Sedis</taxon>
        <taxon>Brockia</taxon>
    </lineage>
</organism>
<evidence type="ECO:0000256" key="1">
    <source>
        <dbReference type="ARBA" id="ARBA00000135"/>
    </source>
</evidence>
<reference evidence="10 11" key="1">
    <citation type="submission" date="2017-08" db="EMBL/GenBank/DDBJ databases">
        <title>Burning lignite coal seam in the remote Altai Mountains harbors a hydrogen-driven thermophilic microbial community.</title>
        <authorList>
            <person name="Kadnikov V.V."/>
            <person name="Mardanov A.V."/>
            <person name="Ivasenko D."/>
            <person name="Beletsky A.V."/>
            <person name="Karnachuk O.V."/>
            <person name="Ravin N.V."/>
        </authorList>
    </citation>
    <scope>NUCLEOTIDE SEQUENCE [LARGE SCALE GENOMIC DNA]</scope>
    <source>
        <strain evidence="10">AL31</strain>
    </source>
</reference>
<dbReference type="InterPro" id="IPR023042">
    <property type="entry name" value="Peptidase_M17_leu_NH2_pept"/>
</dbReference>
<dbReference type="EC" id="3.4.11.1" evidence="8"/>
<evidence type="ECO:0000313" key="10">
    <source>
        <dbReference type="EMBL" id="PTQ53198.1"/>
    </source>
</evidence>
<dbReference type="SUPFAM" id="SSF52949">
    <property type="entry name" value="Macro domain-like"/>
    <property type="match status" value="1"/>
</dbReference>
<evidence type="ECO:0000256" key="4">
    <source>
        <dbReference type="ARBA" id="ARBA00022438"/>
    </source>
</evidence>
<dbReference type="SUPFAM" id="SSF53187">
    <property type="entry name" value="Zn-dependent exopeptidases"/>
    <property type="match status" value="1"/>
</dbReference>
<dbReference type="GO" id="GO:0006508">
    <property type="term" value="P:proteolysis"/>
    <property type="evidence" value="ECO:0007669"/>
    <property type="project" value="UniProtKB-KW"/>
</dbReference>
<dbReference type="PANTHER" id="PTHR11963:SF23">
    <property type="entry name" value="CYTOSOL AMINOPEPTIDASE"/>
    <property type="match status" value="1"/>
</dbReference>
<dbReference type="Proteomes" id="UP000244016">
    <property type="component" value="Unassembled WGS sequence"/>
</dbReference>
<keyword evidence="8" id="KW-0963">Cytoplasm</keyword>
<dbReference type="EMBL" id="PEBW01000001">
    <property type="protein sequence ID" value="PTQ53198.1"/>
    <property type="molecule type" value="Genomic_DNA"/>
</dbReference>
<accession>A0A2T5GAM5</accession>